<reference evidence="8" key="1">
    <citation type="submission" date="2020-11" db="EMBL/GenBank/DDBJ databases">
        <authorList>
            <person name="Tran Van P."/>
        </authorList>
    </citation>
    <scope>NUCLEOTIDE SEQUENCE</scope>
</reference>
<dbReference type="PANTHER" id="PTHR11347">
    <property type="entry name" value="CYCLIC NUCLEOTIDE PHOSPHODIESTERASE"/>
    <property type="match status" value="1"/>
</dbReference>
<dbReference type="GO" id="GO:0046872">
    <property type="term" value="F:metal ion binding"/>
    <property type="evidence" value="ECO:0007669"/>
    <property type="project" value="UniProtKB-KW"/>
</dbReference>
<dbReference type="InterPro" id="IPR003018">
    <property type="entry name" value="GAF"/>
</dbReference>
<evidence type="ECO:0000259" key="7">
    <source>
        <dbReference type="PROSITE" id="PS51845"/>
    </source>
</evidence>
<dbReference type="Gene3D" id="1.10.1300.10">
    <property type="entry name" value="3'5'-cyclic nucleotide phosphodiesterase, catalytic domain"/>
    <property type="match status" value="1"/>
</dbReference>
<dbReference type="PROSITE" id="PS00126">
    <property type="entry name" value="PDEASE_I_1"/>
    <property type="match status" value="1"/>
</dbReference>
<dbReference type="Gene3D" id="3.30.450.40">
    <property type="match status" value="2"/>
</dbReference>
<dbReference type="InterPro" id="IPR002073">
    <property type="entry name" value="PDEase_catalytic_dom"/>
</dbReference>
<evidence type="ECO:0000256" key="4">
    <source>
        <dbReference type="ARBA" id="ARBA00022801"/>
    </source>
</evidence>
<dbReference type="EC" id="3.1.4.-" evidence="5"/>
<dbReference type="InterPro" id="IPR003607">
    <property type="entry name" value="HD/PDEase_dom"/>
</dbReference>
<evidence type="ECO:0000256" key="1">
    <source>
        <dbReference type="ARBA" id="ARBA00007648"/>
    </source>
</evidence>
<gene>
    <name evidence="8" type="ORF">TMSB3V08_LOCUS8921</name>
</gene>
<dbReference type="SUPFAM" id="SSF55781">
    <property type="entry name" value="GAF domain-like"/>
    <property type="match status" value="2"/>
</dbReference>
<dbReference type="EMBL" id="OB795414">
    <property type="protein sequence ID" value="CAD7432208.1"/>
    <property type="molecule type" value="Genomic_DNA"/>
</dbReference>
<dbReference type="Pfam" id="PF01590">
    <property type="entry name" value="GAF"/>
    <property type="match status" value="2"/>
</dbReference>
<evidence type="ECO:0000256" key="5">
    <source>
        <dbReference type="RuleBase" id="RU363067"/>
    </source>
</evidence>
<dbReference type="InterPro" id="IPR036971">
    <property type="entry name" value="PDEase_catalytic_dom_sf"/>
</dbReference>
<feature type="region of interest" description="Disordered" evidence="6">
    <location>
        <begin position="136"/>
        <end position="159"/>
    </location>
</feature>
<dbReference type="Pfam" id="PF00233">
    <property type="entry name" value="PDEase_I"/>
    <property type="match status" value="1"/>
</dbReference>
<keyword evidence="2" id="KW-0140">cGMP</keyword>
<dbReference type="SMART" id="SM00471">
    <property type="entry name" value="HDc"/>
    <property type="match status" value="1"/>
</dbReference>
<organism evidence="8">
    <name type="scientific">Timema monikensis</name>
    <dbReference type="NCBI Taxonomy" id="170555"/>
    <lineage>
        <taxon>Eukaryota</taxon>
        <taxon>Metazoa</taxon>
        <taxon>Ecdysozoa</taxon>
        <taxon>Arthropoda</taxon>
        <taxon>Hexapoda</taxon>
        <taxon>Insecta</taxon>
        <taxon>Pterygota</taxon>
        <taxon>Neoptera</taxon>
        <taxon>Polyneoptera</taxon>
        <taxon>Phasmatodea</taxon>
        <taxon>Timematodea</taxon>
        <taxon>Timematoidea</taxon>
        <taxon>Timematidae</taxon>
        <taxon>Timema</taxon>
    </lineage>
</organism>
<name>A0A7R9EDY0_9NEOP</name>
<dbReference type="SUPFAM" id="SSF109604">
    <property type="entry name" value="HD-domain/PDEase-like"/>
    <property type="match status" value="1"/>
</dbReference>
<keyword evidence="4 5" id="KW-0378">Hydrolase</keyword>
<keyword evidence="3 5" id="KW-0479">Metal-binding</keyword>
<dbReference type="CDD" id="cd00077">
    <property type="entry name" value="HDc"/>
    <property type="match status" value="1"/>
</dbReference>
<sequence length="1158" mass="130243">MKKKMTQLTFGEVEEWLDSHPELCQDYFLRKTELSAINTWLVAHGFLTINDYVSYSSRRGSVSSAGGSGNTSPNGNYLFVAEDAIQPQLSPAAGITPTVVLNGHHKRSNSKRCLRHDFARCKSRSVFRTHEVDGACASKEHPGTSSSRRSSLKDMRKYTSLPPNSINMLSLLIESKIRLPQCAPAPNRSTKRDQLRTQGERDFFLGIVRDVATDLDLKSLSHKTVDNLAVLLDADGASLFLVDGPRGGRQTLVSKQVFDIHSGVSKFLLPGSAVAGYGDNEVQVPWGAGILGHVAETGETVNLQTACEVIQEQLVNSAEVTSRTDMKSIEIKDLDEFTTRDEICDAIRQQVEGTDDPRFDDEVDRITGYHTDTLLCMPIRNAYEEVIAVAQVINKNPDIDGGQFTNNDEKLFETYLQFVGIAITNAQIMEASRQEYDRNRNLLEVVHDLFEEQTSLEKVILKIMQRAQRLLKCERAAVLLLEENVESVKFSKLFELTCPNSTGTAHRWECASQQACPRQPVEGSNVSRYMLELAERVASSGEVINVAECLEVEKGCGGNIRSLLAMPIRNRHYQTIGVATIINKINGLPFDENDEQLFEAFSIFCGLGIHNTLMYSEVEKAMARQKVALEVLSYHATASNKEVEALLEQTVPCADELNLYSLTFDDFSLMEDEMLLAAVAMFLDLGLVKRYNIEREVSSILSTFLDLGLVKRHNIEREVSLILSTFLDLGLVKRYIIEKEVSSILTTFLDLGLVKRYNIEREVSLILSTFLDLGLVKRYIIEREVSSILTTFLDLGLVKRYNIERETLYRFLITVKRNYRNVPYHNWRHAFNVAQVMFAILMVYSPDDPSQSPEYFMAPIHSAFTTVYVNMLCCVHIEFGCEMKGTFSDLEVLGMFVGCLCHDLDHRGTNNSFQEKTGSALVLLYGTTNTMEHHHFNHAVMILSSESHNIFSGLSPENYSKVMQVLKHSILATDLSVYFQLRPRFFSLVESREYSWGLQEHRELLRSMLMTASDIAASSKPWPVQQRVARLVTAEFIVQGDKERNELNIQPQALMDRERQHELPQLQIRWISDICLPLYNVVHRAGQKAHATSSRLRVFGILGLSASGLGVLGLSVHAVSRFRAPVLAWTVSSACARAWAPPLVRMSSGELLSHAQWA</sequence>
<dbReference type="AlphaFoldDB" id="A0A7R9EDY0"/>
<dbReference type="PROSITE" id="PS51845">
    <property type="entry name" value="PDEASE_I_2"/>
    <property type="match status" value="1"/>
</dbReference>
<comment type="cofactor">
    <cofactor evidence="5">
        <name>a divalent metal cation</name>
        <dbReference type="ChEBI" id="CHEBI:60240"/>
    </cofactor>
    <text evidence="5">Binds 2 divalent metal cations per subunit. Site 1 may preferentially bind zinc ions, while site 2 has a preference for magnesium and/or manganese ions.</text>
</comment>
<dbReference type="GO" id="GO:0007165">
    <property type="term" value="P:signal transduction"/>
    <property type="evidence" value="ECO:0007669"/>
    <property type="project" value="InterPro"/>
</dbReference>
<comment type="similarity">
    <text evidence="1 5">Belongs to the cyclic nucleotide phosphodiesterase family.</text>
</comment>
<dbReference type="InterPro" id="IPR029016">
    <property type="entry name" value="GAF-like_dom_sf"/>
</dbReference>
<feature type="domain" description="PDEase" evidence="7">
    <location>
        <begin position="737"/>
        <end position="1158"/>
    </location>
</feature>
<evidence type="ECO:0000313" key="8">
    <source>
        <dbReference type="EMBL" id="CAD7432208.1"/>
    </source>
</evidence>
<evidence type="ECO:0000256" key="2">
    <source>
        <dbReference type="ARBA" id="ARBA00022535"/>
    </source>
</evidence>
<proteinExistence type="inferred from homology"/>
<protein>
    <recommendedName>
        <fullName evidence="5">Phosphodiesterase</fullName>
        <ecNumber evidence="5">3.1.4.-</ecNumber>
    </recommendedName>
</protein>
<evidence type="ECO:0000256" key="6">
    <source>
        <dbReference type="SAM" id="MobiDB-lite"/>
    </source>
</evidence>
<dbReference type="InterPro" id="IPR023174">
    <property type="entry name" value="PDEase_CS"/>
</dbReference>
<evidence type="ECO:0000256" key="3">
    <source>
        <dbReference type="ARBA" id="ARBA00022723"/>
    </source>
</evidence>
<dbReference type="SMART" id="SM00065">
    <property type="entry name" value="GAF"/>
    <property type="match status" value="2"/>
</dbReference>
<dbReference type="GO" id="GO:0004114">
    <property type="term" value="F:3',5'-cyclic-nucleotide phosphodiesterase activity"/>
    <property type="evidence" value="ECO:0007669"/>
    <property type="project" value="InterPro"/>
</dbReference>
<accession>A0A7R9EDY0</accession>